<accession>A0AA88D057</accession>
<dbReference type="Proteomes" id="UP001187192">
    <property type="component" value="Unassembled WGS sequence"/>
</dbReference>
<dbReference type="InterPro" id="IPR004873">
    <property type="entry name" value="BURP_dom"/>
</dbReference>
<dbReference type="InterPro" id="IPR044816">
    <property type="entry name" value="BURP"/>
</dbReference>
<dbReference type="Pfam" id="PF03181">
    <property type="entry name" value="BURP"/>
    <property type="match status" value="1"/>
</dbReference>
<dbReference type="AlphaFoldDB" id="A0AA88D057"/>
<dbReference type="PANTHER" id="PTHR31236">
    <property type="entry name" value="BURP DOMAIN PROTEIN USPL1-LIKE"/>
    <property type="match status" value="1"/>
</dbReference>
<feature type="region of interest" description="Disordered" evidence="1">
    <location>
        <begin position="87"/>
        <end position="109"/>
    </location>
</feature>
<gene>
    <name evidence="3" type="ORF">TIFTF001_006794</name>
</gene>
<dbReference type="EMBL" id="BTGU01000007">
    <property type="protein sequence ID" value="GMN37421.1"/>
    <property type="molecule type" value="Genomic_DNA"/>
</dbReference>
<evidence type="ECO:0000256" key="1">
    <source>
        <dbReference type="SAM" id="MobiDB-lite"/>
    </source>
</evidence>
<evidence type="ECO:0000259" key="2">
    <source>
        <dbReference type="PROSITE" id="PS51277"/>
    </source>
</evidence>
<protein>
    <recommendedName>
        <fullName evidence="2">BURP domain-containing protein</fullName>
    </recommendedName>
</protein>
<reference evidence="3" key="1">
    <citation type="submission" date="2023-07" db="EMBL/GenBank/DDBJ databases">
        <title>draft genome sequence of fig (Ficus carica).</title>
        <authorList>
            <person name="Takahashi T."/>
            <person name="Nishimura K."/>
        </authorList>
    </citation>
    <scope>NUCLEOTIDE SEQUENCE</scope>
</reference>
<keyword evidence="4" id="KW-1185">Reference proteome</keyword>
<evidence type="ECO:0000313" key="4">
    <source>
        <dbReference type="Proteomes" id="UP001187192"/>
    </source>
</evidence>
<dbReference type="PROSITE" id="PS51277">
    <property type="entry name" value="BURP"/>
    <property type="match status" value="1"/>
</dbReference>
<name>A0AA88D057_FICCA</name>
<comment type="caution">
    <text evidence="3">The sequence shown here is derived from an EMBL/GenBank/DDBJ whole genome shotgun (WGS) entry which is preliminary data.</text>
</comment>
<dbReference type="PANTHER" id="PTHR31236:SF32">
    <property type="entry name" value="BURP DOMAIN PROTEIN USPL1-LIKE"/>
    <property type="match status" value="1"/>
</dbReference>
<sequence length="268" mass="30808">MFTVSSQASDRGLAIVKKVTVVRLASRSRWYNFSGGFECRQMNEEYLKQLNDQVLIIDNGNNIDVKYLRLPNRVNYHEISDICAEKGSKNHQPLDDQDVNGDHHDRDHAHMHMHNFHGDHHDASSHTDRLRLEYLMFFNLEDLHAGTARPIYFPKKKSYHFSLPKPAATSIPLSLKELPKILKAFALSEGSPQARAVEISIRMCEGNPIKGVTKFCATSFKSMLGLVRRVFGLESNGYALNLITTTFYNDSETEFQNYSLERYRLPKW</sequence>
<evidence type="ECO:0000313" key="3">
    <source>
        <dbReference type="EMBL" id="GMN37421.1"/>
    </source>
</evidence>
<organism evidence="3 4">
    <name type="scientific">Ficus carica</name>
    <name type="common">Common fig</name>
    <dbReference type="NCBI Taxonomy" id="3494"/>
    <lineage>
        <taxon>Eukaryota</taxon>
        <taxon>Viridiplantae</taxon>
        <taxon>Streptophyta</taxon>
        <taxon>Embryophyta</taxon>
        <taxon>Tracheophyta</taxon>
        <taxon>Spermatophyta</taxon>
        <taxon>Magnoliopsida</taxon>
        <taxon>eudicotyledons</taxon>
        <taxon>Gunneridae</taxon>
        <taxon>Pentapetalae</taxon>
        <taxon>rosids</taxon>
        <taxon>fabids</taxon>
        <taxon>Rosales</taxon>
        <taxon>Moraceae</taxon>
        <taxon>Ficeae</taxon>
        <taxon>Ficus</taxon>
    </lineage>
</organism>
<feature type="domain" description="BURP" evidence="2">
    <location>
        <begin position="137"/>
        <end position="268"/>
    </location>
</feature>
<proteinExistence type="predicted"/>